<evidence type="ECO:0000259" key="6">
    <source>
        <dbReference type="PROSITE" id="PS51352"/>
    </source>
</evidence>
<name>A0A7S8HGV1_9BACI</name>
<evidence type="ECO:0000256" key="3">
    <source>
        <dbReference type="ARBA" id="ARBA00023002"/>
    </source>
</evidence>
<dbReference type="Pfam" id="PF00255">
    <property type="entry name" value="GSHPx"/>
    <property type="match status" value="1"/>
</dbReference>
<dbReference type="GO" id="GO:0034599">
    <property type="term" value="P:cellular response to oxidative stress"/>
    <property type="evidence" value="ECO:0007669"/>
    <property type="project" value="TreeGrafter"/>
</dbReference>
<dbReference type="SUPFAM" id="SSF52833">
    <property type="entry name" value="Thioredoxin-like"/>
    <property type="match status" value="1"/>
</dbReference>
<comment type="similarity">
    <text evidence="1 5">Belongs to the glutathione peroxidase family.</text>
</comment>
<evidence type="ECO:0000313" key="8">
    <source>
        <dbReference type="Proteomes" id="UP000593626"/>
    </source>
</evidence>
<keyword evidence="2 5" id="KW-0575">Peroxidase</keyword>
<dbReference type="AlphaFoldDB" id="A0A7S8HGV1"/>
<dbReference type="Gene3D" id="3.40.30.10">
    <property type="entry name" value="Glutaredoxin"/>
    <property type="match status" value="1"/>
</dbReference>
<evidence type="ECO:0000256" key="5">
    <source>
        <dbReference type="RuleBase" id="RU000499"/>
    </source>
</evidence>
<dbReference type="GO" id="GO:0004601">
    <property type="term" value="F:peroxidase activity"/>
    <property type="evidence" value="ECO:0007669"/>
    <property type="project" value="UniProtKB-KW"/>
</dbReference>
<dbReference type="CDD" id="cd00340">
    <property type="entry name" value="GSH_Peroxidase"/>
    <property type="match status" value="1"/>
</dbReference>
<dbReference type="PROSITE" id="PS51352">
    <property type="entry name" value="THIOREDOXIN_2"/>
    <property type="match status" value="1"/>
</dbReference>
<dbReference type="PANTHER" id="PTHR11592:SF78">
    <property type="entry name" value="GLUTATHIONE PEROXIDASE"/>
    <property type="match status" value="1"/>
</dbReference>
<feature type="active site" evidence="4">
    <location>
        <position position="36"/>
    </location>
</feature>
<dbReference type="PIRSF" id="PIRSF000303">
    <property type="entry name" value="Glutathion_perox"/>
    <property type="match status" value="1"/>
</dbReference>
<gene>
    <name evidence="7" type="ORF">G8O30_13010</name>
</gene>
<organism evidence="7 8">
    <name type="scientific">Mangrovibacillus cuniculi</name>
    <dbReference type="NCBI Taxonomy" id="2593652"/>
    <lineage>
        <taxon>Bacteria</taxon>
        <taxon>Bacillati</taxon>
        <taxon>Bacillota</taxon>
        <taxon>Bacilli</taxon>
        <taxon>Bacillales</taxon>
        <taxon>Bacillaceae</taxon>
        <taxon>Mangrovibacillus</taxon>
    </lineage>
</organism>
<feature type="domain" description="Thioredoxin" evidence="6">
    <location>
        <begin position="1"/>
        <end position="158"/>
    </location>
</feature>
<dbReference type="InterPro" id="IPR029759">
    <property type="entry name" value="GPX_AS"/>
</dbReference>
<reference evidence="7 8" key="1">
    <citation type="submission" date="2019-07" db="EMBL/GenBank/DDBJ databases">
        <title>Genome sequence of 2 isolates from Red Sea Mangroves.</title>
        <authorList>
            <person name="Sefrji F."/>
            <person name="Michoud G."/>
            <person name="Merlino G."/>
            <person name="Daffonchio D."/>
        </authorList>
    </citation>
    <scope>NUCLEOTIDE SEQUENCE [LARGE SCALE GENOMIC DNA]</scope>
    <source>
        <strain evidence="7 8">R1DC41</strain>
    </source>
</reference>
<accession>A0A7S8HGV1</accession>
<dbReference type="PROSITE" id="PS51355">
    <property type="entry name" value="GLUTATHIONE_PEROXID_3"/>
    <property type="match status" value="1"/>
</dbReference>
<proteinExistence type="inferred from homology"/>
<dbReference type="EMBL" id="CP049742">
    <property type="protein sequence ID" value="QPC47810.1"/>
    <property type="molecule type" value="Genomic_DNA"/>
</dbReference>
<dbReference type="InterPro" id="IPR036249">
    <property type="entry name" value="Thioredoxin-like_sf"/>
</dbReference>
<evidence type="ECO:0000256" key="4">
    <source>
        <dbReference type="PIRSR" id="PIRSR000303-1"/>
    </source>
</evidence>
<sequence>MSTIYEYSANRLSGQEESLETYQGQVVLIVNTASKCGLTPQYKELQELYDQYKDQGFVVLGFPCDQFMNQEYDDANKIEEFCQMNYGVTFPMFDKVKVNGTETHPLFTFLKKELKGTLSSELKWNFTKFLVDRNGKPVKRYAPQTVPSKIEDDIKELL</sequence>
<dbReference type="PRINTS" id="PR01011">
    <property type="entry name" value="GLUTPROXDASE"/>
</dbReference>
<dbReference type="RefSeq" id="WP_239672488.1">
    <property type="nucleotide sequence ID" value="NZ_CP049742.1"/>
</dbReference>
<keyword evidence="3 5" id="KW-0560">Oxidoreductase</keyword>
<dbReference type="Proteomes" id="UP000593626">
    <property type="component" value="Chromosome"/>
</dbReference>
<dbReference type="PANTHER" id="PTHR11592">
    <property type="entry name" value="GLUTATHIONE PEROXIDASE"/>
    <property type="match status" value="1"/>
</dbReference>
<evidence type="ECO:0000256" key="1">
    <source>
        <dbReference type="ARBA" id="ARBA00006926"/>
    </source>
</evidence>
<dbReference type="PROSITE" id="PS00460">
    <property type="entry name" value="GLUTATHIONE_PEROXID_1"/>
    <property type="match status" value="1"/>
</dbReference>
<dbReference type="InterPro" id="IPR013766">
    <property type="entry name" value="Thioredoxin_domain"/>
</dbReference>
<dbReference type="KEGG" id="mcui:G8O30_13010"/>
<protein>
    <recommendedName>
        <fullName evidence="5">Glutathione peroxidase</fullName>
    </recommendedName>
</protein>
<keyword evidence="8" id="KW-1185">Reference proteome</keyword>
<dbReference type="FunFam" id="3.40.30.10:FF:000010">
    <property type="entry name" value="Glutathione peroxidase"/>
    <property type="match status" value="1"/>
</dbReference>
<evidence type="ECO:0000256" key="2">
    <source>
        <dbReference type="ARBA" id="ARBA00022559"/>
    </source>
</evidence>
<evidence type="ECO:0000313" key="7">
    <source>
        <dbReference type="EMBL" id="QPC47810.1"/>
    </source>
</evidence>
<dbReference type="InterPro" id="IPR000889">
    <property type="entry name" value="Glutathione_peroxidase"/>
</dbReference>